<dbReference type="EMBL" id="CP025611">
    <property type="protein sequence ID" value="AUN29783.1"/>
    <property type="molecule type" value="Genomic_DNA"/>
</dbReference>
<dbReference type="GO" id="GO:0008171">
    <property type="term" value="F:O-methyltransferase activity"/>
    <property type="evidence" value="ECO:0007669"/>
    <property type="project" value="TreeGrafter"/>
</dbReference>
<dbReference type="KEGG" id="ncb:C0V82_05750"/>
<accession>A0A2K9N9G2</accession>
<dbReference type="InterPro" id="IPR006342">
    <property type="entry name" value="FkbM_mtfrase"/>
</dbReference>
<dbReference type="OrthoDB" id="292760at2"/>
<dbReference type="SUPFAM" id="SSF53335">
    <property type="entry name" value="S-adenosyl-L-methionine-dependent methyltransferases"/>
    <property type="match status" value="1"/>
</dbReference>
<dbReference type="InterPro" id="IPR053188">
    <property type="entry name" value="FkbM_Methyltransferase"/>
</dbReference>
<dbReference type="Gene3D" id="3.40.50.150">
    <property type="entry name" value="Vaccinia Virus protein VP39"/>
    <property type="match status" value="1"/>
</dbReference>
<dbReference type="AlphaFoldDB" id="A0A2K9N9G2"/>
<dbReference type="InterPro" id="IPR029063">
    <property type="entry name" value="SAM-dependent_MTases_sf"/>
</dbReference>
<dbReference type="PANTHER" id="PTHR36973">
    <property type="entry name" value="SLL1456 PROTEIN-RELATED"/>
    <property type="match status" value="1"/>
</dbReference>
<keyword evidence="1" id="KW-0489">Methyltransferase</keyword>
<proteinExistence type="predicted"/>
<name>A0A2K9N9G2_9PROT</name>
<keyword evidence="1" id="KW-0808">Transferase</keyword>
<dbReference type="Pfam" id="PF05050">
    <property type="entry name" value="Methyltransf_21"/>
    <property type="match status" value="1"/>
</dbReference>
<sequence>MTVQGVRLFNDLTGTDVKVKVVDIGANPIDSDPPYLPMLKRGHAEIVGFEPNPSALATLLEKMGPDETYLPDAVGDGGRHVLRLCQAPGMTSLLEPDQRVLSLFHGFPIWAEVVARAELDTVRLDDVPQTAGADMIKIDIQGGELMALRSGIERLRDVVVIQTEVEFLPLYKDQPLFSEVEQFLRSQGFIFHRFFPLESRILQPAMVNGSMYGGLSQLVYADAVFVRDFISLEGYSDRQLLAAASIVHNCYNSIDLCLRFLYEYDRRTGSITAEHYYRRLTGAD</sequence>
<evidence type="ECO:0000313" key="2">
    <source>
        <dbReference type="Proteomes" id="UP000234752"/>
    </source>
</evidence>
<keyword evidence="2" id="KW-1185">Reference proteome</keyword>
<dbReference type="PANTHER" id="PTHR36973:SF4">
    <property type="entry name" value="NODULATION PROTEIN"/>
    <property type="match status" value="1"/>
</dbReference>
<organism evidence="1 2">
    <name type="scientific">Niveispirillum cyanobacteriorum</name>
    <dbReference type="NCBI Taxonomy" id="1612173"/>
    <lineage>
        <taxon>Bacteria</taxon>
        <taxon>Pseudomonadati</taxon>
        <taxon>Pseudomonadota</taxon>
        <taxon>Alphaproteobacteria</taxon>
        <taxon>Rhodospirillales</taxon>
        <taxon>Azospirillaceae</taxon>
        <taxon>Niveispirillum</taxon>
    </lineage>
</organism>
<protein>
    <submittedName>
        <fullName evidence="1">Methyltransferase FkbM</fullName>
    </submittedName>
</protein>
<reference evidence="1 2" key="1">
    <citation type="submission" date="2017-12" db="EMBL/GenBank/DDBJ databases">
        <title>Genomes of bacteria within cyanobacterial aggregates.</title>
        <authorList>
            <person name="Cai H."/>
        </authorList>
    </citation>
    <scope>NUCLEOTIDE SEQUENCE [LARGE SCALE GENOMIC DNA]</scope>
    <source>
        <strain evidence="1 2">TH16</strain>
    </source>
</reference>
<gene>
    <name evidence="1" type="ORF">C0V82_05750</name>
</gene>
<evidence type="ECO:0000313" key="1">
    <source>
        <dbReference type="EMBL" id="AUN29783.1"/>
    </source>
</evidence>
<dbReference type="RefSeq" id="WP_102111503.1">
    <property type="nucleotide sequence ID" value="NZ_BMGN01000003.1"/>
</dbReference>
<dbReference type="Proteomes" id="UP000234752">
    <property type="component" value="Chromosome eg_1"/>
</dbReference>
<dbReference type="GO" id="GO:0032259">
    <property type="term" value="P:methylation"/>
    <property type="evidence" value="ECO:0007669"/>
    <property type="project" value="UniProtKB-KW"/>
</dbReference>